<keyword evidence="3" id="KW-0347">Helicase</keyword>
<feature type="non-terminal residue" evidence="8">
    <location>
        <position position="534"/>
    </location>
</feature>
<evidence type="ECO:0000259" key="7">
    <source>
        <dbReference type="PROSITE" id="PS51467"/>
    </source>
</evidence>
<feature type="domain" description="Helicase ATP-binding" evidence="5">
    <location>
        <begin position="106"/>
        <end position="263"/>
    </location>
</feature>
<dbReference type="PROSITE" id="PS51192">
    <property type="entry name" value="HELICASE_ATP_BIND_1"/>
    <property type="match status" value="1"/>
</dbReference>
<dbReference type="KEGG" id="dpp:DICPUDRAFT_31594"/>
<reference evidence="9" key="1">
    <citation type="journal article" date="2011" name="Genome Biol.">
        <title>Comparative genomics of the social amoebae Dictyostelium discoideum and Dictyostelium purpureum.</title>
        <authorList>
            <consortium name="US DOE Joint Genome Institute (JGI-PGF)"/>
            <person name="Sucgang R."/>
            <person name="Kuo A."/>
            <person name="Tian X."/>
            <person name="Salerno W."/>
            <person name="Parikh A."/>
            <person name="Feasley C.L."/>
            <person name="Dalin E."/>
            <person name="Tu H."/>
            <person name="Huang E."/>
            <person name="Barry K."/>
            <person name="Lindquist E."/>
            <person name="Shapiro H."/>
            <person name="Bruce D."/>
            <person name="Schmutz J."/>
            <person name="Salamov A."/>
            <person name="Fey P."/>
            <person name="Gaudet P."/>
            <person name="Anjard C."/>
            <person name="Babu M.M."/>
            <person name="Basu S."/>
            <person name="Bushmanova Y."/>
            <person name="van der Wel H."/>
            <person name="Katoh-Kurasawa M."/>
            <person name="Dinh C."/>
            <person name="Coutinho P.M."/>
            <person name="Saito T."/>
            <person name="Elias M."/>
            <person name="Schaap P."/>
            <person name="Kay R.R."/>
            <person name="Henrissat B."/>
            <person name="Eichinger L."/>
            <person name="Rivero F."/>
            <person name="Putnam N.H."/>
            <person name="West C.M."/>
            <person name="Loomis W.F."/>
            <person name="Chisholm R.L."/>
            <person name="Shaulsky G."/>
            <person name="Strassmann J.E."/>
            <person name="Queller D.C."/>
            <person name="Kuspa A."/>
            <person name="Grigoriev I.V."/>
        </authorList>
    </citation>
    <scope>NUCLEOTIDE SEQUENCE [LARGE SCALE GENOMIC DNA]</scope>
    <source>
        <strain evidence="9">QSDP1</strain>
    </source>
</reference>
<keyword evidence="2" id="KW-0378">Hydrolase</keyword>
<dbReference type="GO" id="GO:0016787">
    <property type="term" value="F:hydrolase activity"/>
    <property type="evidence" value="ECO:0007669"/>
    <property type="project" value="UniProtKB-KW"/>
</dbReference>
<dbReference type="InterPro" id="IPR000330">
    <property type="entry name" value="SNF2_N"/>
</dbReference>
<dbReference type="GO" id="GO:0004386">
    <property type="term" value="F:helicase activity"/>
    <property type="evidence" value="ECO:0007669"/>
    <property type="project" value="UniProtKB-KW"/>
</dbReference>
<dbReference type="RefSeq" id="XP_003286864.1">
    <property type="nucleotide sequence ID" value="XM_003286816.1"/>
</dbReference>
<dbReference type="PROSITE" id="PS51467">
    <property type="entry name" value="HARP"/>
    <property type="match status" value="1"/>
</dbReference>
<evidence type="ECO:0000256" key="4">
    <source>
        <dbReference type="ARBA" id="ARBA00022840"/>
    </source>
</evidence>
<evidence type="ECO:0000313" key="8">
    <source>
        <dbReference type="EMBL" id="EGC36626.1"/>
    </source>
</evidence>
<proteinExistence type="predicted"/>
<dbReference type="STRING" id="5786.F0ZHG7"/>
<dbReference type="AlphaFoldDB" id="F0ZHG7"/>
<dbReference type="GO" id="GO:0004520">
    <property type="term" value="F:DNA endonuclease activity"/>
    <property type="evidence" value="ECO:0000318"/>
    <property type="project" value="GO_Central"/>
</dbReference>
<dbReference type="eggNOG" id="KOG1000">
    <property type="taxonomic scope" value="Eukaryota"/>
</dbReference>
<dbReference type="GeneID" id="10500280"/>
<dbReference type="SMART" id="SM00487">
    <property type="entry name" value="DEXDc"/>
    <property type="match status" value="1"/>
</dbReference>
<dbReference type="PANTHER" id="PTHR45766">
    <property type="entry name" value="DNA ANNEALING HELICASE AND ENDONUCLEASE ZRANB3 FAMILY MEMBER"/>
    <property type="match status" value="1"/>
</dbReference>
<evidence type="ECO:0000259" key="6">
    <source>
        <dbReference type="PROSITE" id="PS51194"/>
    </source>
</evidence>
<dbReference type="GO" id="GO:0043596">
    <property type="term" value="C:nuclear replication fork"/>
    <property type="evidence" value="ECO:0000318"/>
    <property type="project" value="GO_Central"/>
</dbReference>
<dbReference type="InterPro" id="IPR010003">
    <property type="entry name" value="HARP_dom"/>
</dbReference>
<keyword evidence="1" id="KW-0547">Nucleotide-binding</keyword>
<keyword evidence="9" id="KW-1185">Reference proteome</keyword>
<dbReference type="InterPro" id="IPR038718">
    <property type="entry name" value="SNF2-like_sf"/>
</dbReference>
<dbReference type="GO" id="GO:0005524">
    <property type="term" value="F:ATP binding"/>
    <property type="evidence" value="ECO:0007669"/>
    <property type="project" value="UniProtKB-KW"/>
</dbReference>
<feature type="domain" description="HARP" evidence="7">
    <location>
        <begin position="1"/>
        <end position="67"/>
    </location>
</feature>
<dbReference type="VEuPathDB" id="AmoebaDB:DICPUDRAFT_31594"/>
<feature type="domain" description="Helicase C-terminal" evidence="6">
    <location>
        <begin position="384"/>
        <end position="534"/>
    </location>
</feature>
<dbReference type="GO" id="GO:0006281">
    <property type="term" value="P:DNA repair"/>
    <property type="evidence" value="ECO:0000318"/>
    <property type="project" value="GO_Central"/>
</dbReference>
<dbReference type="PANTHER" id="PTHR45766:SF3">
    <property type="entry name" value="DNA ANNEALING HELICASE AND ENDONUCLEASE ZRANB3"/>
    <property type="match status" value="1"/>
</dbReference>
<dbReference type="InterPro" id="IPR027417">
    <property type="entry name" value="P-loop_NTPase"/>
</dbReference>
<dbReference type="GO" id="GO:0031297">
    <property type="term" value="P:replication fork processing"/>
    <property type="evidence" value="ECO:0000318"/>
    <property type="project" value="GO_Central"/>
</dbReference>
<dbReference type="FunFam" id="3.40.50.10810:FF:000083">
    <property type="entry name" value="Helicase putative"/>
    <property type="match status" value="1"/>
</dbReference>
<dbReference type="SMART" id="SM00490">
    <property type="entry name" value="HELICc"/>
    <property type="match status" value="1"/>
</dbReference>
<evidence type="ECO:0008006" key="10">
    <source>
        <dbReference type="Google" id="ProtNLM"/>
    </source>
</evidence>
<sequence length="534" mass="60731">QLVSEELFTSVEQYNNVIDAIFESVPGAHYKEYQGCKWWLFKIQEHDRLCAKLYSLNQSELKVHRLPPHIIKTFLKPENASDPKPLDIDFSQMPSSLLPFQKKGIEFGIEKGGRCLIADDMGLGKTIQGISIAYHYRNEWPLLIVTPSSLRLVWADSIEKFFPQIPSSDINLVMNGKCGLNGLINIISYDLVTTKLDVILKKGFKVVVLDECHYIKQNVFRSQRSKSSCDILSRAKRTILLSGTPALSRPIELYNQINCIKPNFMSWMDYAYRYCAAYKDRYSINTSGFSNTKELNLFLNTFMIRRLKDEVLTELPAKRRERITVKLDKKRLKDIKQTVEKIRQHSKVMGDGGVDNRTAMSARGSKSSMFLKLLRDTGLYKLSAINQFLKDKLTDAPPDQKFLIFAHHKGVIEGICNMLRKIKIDKEKLDFITIVGSTQAQNRNELVNHFQSNPKCRIAVLSITAAGTGLTLTAATCVIFAELLWTPGVLFQAEDRAHRYGQTSSVLVQYLIGMGTVDESIWNLVESKKNLLGK</sequence>
<dbReference type="Gene3D" id="3.40.50.10810">
    <property type="entry name" value="Tandem AAA-ATPase domain"/>
    <property type="match status" value="1"/>
</dbReference>
<dbReference type="OMA" id="FTLHRAR"/>
<dbReference type="SUPFAM" id="SSF52540">
    <property type="entry name" value="P-loop containing nucleoside triphosphate hydrolases"/>
    <property type="match status" value="2"/>
</dbReference>
<dbReference type="EMBL" id="GL871021">
    <property type="protein sequence ID" value="EGC36626.1"/>
    <property type="molecule type" value="Genomic_DNA"/>
</dbReference>
<feature type="non-terminal residue" evidence="8">
    <location>
        <position position="1"/>
    </location>
</feature>
<dbReference type="Pfam" id="PF00271">
    <property type="entry name" value="Helicase_C"/>
    <property type="match status" value="1"/>
</dbReference>
<evidence type="ECO:0000259" key="5">
    <source>
        <dbReference type="PROSITE" id="PS51192"/>
    </source>
</evidence>
<keyword evidence="4" id="KW-0067">ATP-binding</keyword>
<organism evidence="8 9">
    <name type="scientific">Dictyostelium purpureum</name>
    <name type="common">Slime mold</name>
    <dbReference type="NCBI Taxonomy" id="5786"/>
    <lineage>
        <taxon>Eukaryota</taxon>
        <taxon>Amoebozoa</taxon>
        <taxon>Evosea</taxon>
        <taxon>Eumycetozoa</taxon>
        <taxon>Dictyostelia</taxon>
        <taxon>Dictyosteliales</taxon>
        <taxon>Dictyosteliaceae</taxon>
        <taxon>Dictyostelium</taxon>
    </lineage>
</organism>
<evidence type="ECO:0000313" key="9">
    <source>
        <dbReference type="Proteomes" id="UP000001064"/>
    </source>
</evidence>
<protein>
    <recommendedName>
        <fullName evidence="10">SWI/SNF-related matrix-associated actin-dependent regulator of chromatin subfamily A-like protein 1</fullName>
    </recommendedName>
</protein>
<dbReference type="InterPro" id="IPR049730">
    <property type="entry name" value="SNF2/RAD54-like_C"/>
</dbReference>
<dbReference type="Pfam" id="PF00176">
    <property type="entry name" value="SNF2-rel_dom"/>
    <property type="match status" value="1"/>
</dbReference>
<dbReference type="FunCoup" id="F0ZHG7">
    <property type="interactions" value="5"/>
</dbReference>
<dbReference type="CDD" id="cd18010">
    <property type="entry name" value="DEXHc_HARP_SMARCAL1"/>
    <property type="match status" value="1"/>
</dbReference>
<evidence type="ECO:0000256" key="2">
    <source>
        <dbReference type="ARBA" id="ARBA00022801"/>
    </source>
</evidence>
<dbReference type="Gene3D" id="3.40.50.300">
    <property type="entry name" value="P-loop containing nucleotide triphosphate hydrolases"/>
    <property type="match status" value="1"/>
</dbReference>
<dbReference type="PROSITE" id="PS51194">
    <property type="entry name" value="HELICASE_CTER"/>
    <property type="match status" value="1"/>
</dbReference>
<evidence type="ECO:0000256" key="3">
    <source>
        <dbReference type="ARBA" id="ARBA00022806"/>
    </source>
</evidence>
<dbReference type="InParanoid" id="F0ZHG7"/>
<dbReference type="InterPro" id="IPR001650">
    <property type="entry name" value="Helicase_C-like"/>
</dbReference>
<gene>
    <name evidence="8" type="ORF">DICPUDRAFT_31594</name>
</gene>
<evidence type="ECO:0000256" key="1">
    <source>
        <dbReference type="ARBA" id="ARBA00022741"/>
    </source>
</evidence>
<name>F0ZHG7_DICPU</name>
<dbReference type="Proteomes" id="UP000001064">
    <property type="component" value="Unassembled WGS sequence"/>
</dbReference>
<dbReference type="CDD" id="cd18793">
    <property type="entry name" value="SF2_C_SNF"/>
    <property type="match status" value="1"/>
</dbReference>
<accession>F0ZHG7</accession>
<dbReference type="InterPro" id="IPR014001">
    <property type="entry name" value="Helicase_ATP-bd"/>
</dbReference>
<dbReference type="OrthoDB" id="2801544at2759"/>